<dbReference type="GO" id="GO:0051082">
    <property type="term" value="F:unfolded protein binding"/>
    <property type="evidence" value="ECO:0007669"/>
    <property type="project" value="TreeGrafter"/>
</dbReference>
<dbReference type="InterPro" id="IPR000719">
    <property type="entry name" value="Prot_kinase_dom"/>
</dbReference>
<dbReference type="InterPro" id="IPR038357">
    <property type="entry name" value="KEN_sf"/>
</dbReference>
<proteinExistence type="predicted"/>
<dbReference type="InterPro" id="IPR045133">
    <property type="entry name" value="IRE1/2-like"/>
</dbReference>
<name>W9SA49_9ROSA</name>
<reference evidence="7" key="1">
    <citation type="submission" date="2013-01" db="EMBL/GenBank/DDBJ databases">
        <title>Draft Genome Sequence of a Mulberry Tree, Morus notabilis C.K. Schneid.</title>
        <authorList>
            <person name="He N."/>
            <person name="Zhao S."/>
        </authorList>
    </citation>
    <scope>NUCLEOTIDE SEQUENCE</scope>
</reference>
<evidence type="ECO:0000256" key="3">
    <source>
        <dbReference type="ARBA" id="ARBA00022840"/>
    </source>
</evidence>
<dbReference type="InterPro" id="IPR011009">
    <property type="entry name" value="Kinase-like_dom_sf"/>
</dbReference>
<dbReference type="GO" id="GO:0005524">
    <property type="term" value="F:ATP binding"/>
    <property type="evidence" value="ECO:0007669"/>
    <property type="project" value="UniProtKB-KW"/>
</dbReference>
<dbReference type="EMBL" id="KE345945">
    <property type="protein sequence ID" value="EXC21532.1"/>
    <property type="molecule type" value="Genomic_DNA"/>
</dbReference>
<dbReference type="SMART" id="SM00580">
    <property type="entry name" value="PUG"/>
    <property type="match status" value="1"/>
</dbReference>
<dbReference type="GO" id="GO:1990604">
    <property type="term" value="C:IRE1-TRAF2-ASK1 complex"/>
    <property type="evidence" value="ECO:0007669"/>
    <property type="project" value="TreeGrafter"/>
</dbReference>
<organism evidence="6 7">
    <name type="scientific">Morus notabilis</name>
    <dbReference type="NCBI Taxonomy" id="981085"/>
    <lineage>
        <taxon>Eukaryota</taxon>
        <taxon>Viridiplantae</taxon>
        <taxon>Streptophyta</taxon>
        <taxon>Embryophyta</taxon>
        <taxon>Tracheophyta</taxon>
        <taxon>Spermatophyta</taxon>
        <taxon>Magnoliopsida</taxon>
        <taxon>eudicotyledons</taxon>
        <taxon>Gunneridae</taxon>
        <taxon>Pentapetalae</taxon>
        <taxon>rosids</taxon>
        <taxon>fabids</taxon>
        <taxon>Rosales</taxon>
        <taxon>Moraceae</taxon>
        <taxon>Moreae</taxon>
        <taxon>Morus</taxon>
    </lineage>
</organism>
<accession>W9SA49</accession>
<sequence>MRFTSTPYSNFVFFPDLFITICILQAVLRSSWEDEKTSNVSANIEVSSKSDGCEQLRRQKIGENLEFLPDKKICESRKEGINIIFEGNYKVPGAVKRLPKADYDVDANKIKLLTTQSQYLPNVVRYYGMECDDDQECFYLVTEQQNWGTTFNLDELIKTDLAINTNSFEAVTEDGLSSTSVAVLDDRLEAVKNIVGDFNLIPENGGRIPDLSYTLLREVLYGLVQLNDIMEISHGELKPENILIIKKESSWRVRLSDIDISKKPPTKSYNKSYSYLSGFIPAILLFFGSDPASGLGTHAALAMLFPKKTICFTIICENLTAKEALHHPHFWDPEKKLAFLRDSYNKVYEFEHSTGLLKELDSISWKVIEGKWKGENVKTWNKRIDGEIVDYAEDQLRKYSNPDSTYKYKSFPELLRFIRHMFVHYGRHPQNIQKSIGSLYKGFYDYFESKFPNLLIEVYKAVKKWCGKDEYFCRYFQDHN</sequence>
<dbReference type="GO" id="GO:0036498">
    <property type="term" value="P:IRE1-mediated unfolded protein response"/>
    <property type="evidence" value="ECO:0007669"/>
    <property type="project" value="TreeGrafter"/>
</dbReference>
<feature type="domain" description="Protein kinase" evidence="4">
    <location>
        <begin position="70"/>
        <end position="423"/>
    </location>
</feature>
<evidence type="ECO:0000313" key="6">
    <source>
        <dbReference type="EMBL" id="EXC21532.1"/>
    </source>
</evidence>
<dbReference type="AlphaFoldDB" id="W9SA49"/>
<evidence type="ECO:0000259" key="4">
    <source>
        <dbReference type="PROSITE" id="PS50011"/>
    </source>
</evidence>
<dbReference type="Gene3D" id="1.20.1440.180">
    <property type="entry name" value="KEN domain"/>
    <property type="match status" value="1"/>
</dbReference>
<dbReference type="Pfam" id="PF06479">
    <property type="entry name" value="Ribonuc_2-5A"/>
    <property type="match status" value="1"/>
</dbReference>
<dbReference type="STRING" id="981085.W9SA49"/>
<dbReference type="Gene3D" id="3.30.200.20">
    <property type="entry name" value="Phosphorylase Kinase, domain 1"/>
    <property type="match status" value="1"/>
</dbReference>
<keyword evidence="3" id="KW-0067">ATP-binding</keyword>
<evidence type="ECO:0000256" key="1">
    <source>
        <dbReference type="ARBA" id="ARBA00022729"/>
    </source>
</evidence>
<keyword evidence="6" id="KW-0418">Kinase</keyword>
<keyword evidence="2" id="KW-0547">Nucleotide-binding</keyword>
<dbReference type="GO" id="GO:0004674">
    <property type="term" value="F:protein serine/threonine kinase activity"/>
    <property type="evidence" value="ECO:0007669"/>
    <property type="project" value="InterPro"/>
</dbReference>
<dbReference type="PANTHER" id="PTHR13954">
    <property type="entry name" value="IRE1-RELATED"/>
    <property type="match status" value="1"/>
</dbReference>
<keyword evidence="7" id="KW-1185">Reference proteome</keyword>
<evidence type="ECO:0000259" key="5">
    <source>
        <dbReference type="PROSITE" id="PS51392"/>
    </source>
</evidence>
<gene>
    <name evidence="6" type="ORF">L484_014887</name>
</gene>
<feature type="domain" description="KEN" evidence="5">
    <location>
        <begin position="333"/>
        <end position="478"/>
    </location>
</feature>
<dbReference type="InterPro" id="IPR010513">
    <property type="entry name" value="KEN_dom"/>
</dbReference>
<dbReference type="Gene3D" id="1.10.510.10">
    <property type="entry name" value="Transferase(Phosphotransferase) domain 1"/>
    <property type="match status" value="1"/>
</dbReference>
<dbReference type="Proteomes" id="UP000030645">
    <property type="component" value="Unassembled WGS sequence"/>
</dbReference>
<dbReference type="PROSITE" id="PS51392">
    <property type="entry name" value="KEN"/>
    <property type="match status" value="1"/>
</dbReference>
<dbReference type="eggNOG" id="KOG1027">
    <property type="taxonomic scope" value="Eukaryota"/>
</dbReference>
<dbReference type="GO" id="GO:0004521">
    <property type="term" value="F:RNA endonuclease activity"/>
    <property type="evidence" value="ECO:0007669"/>
    <property type="project" value="InterPro"/>
</dbReference>
<evidence type="ECO:0000313" key="7">
    <source>
        <dbReference type="Proteomes" id="UP000030645"/>
    </source>
</evidence>
<dbReference type="PROSITE" id="PS50011">
    <property type="entry name" value="PROTEIN_KINASE_DOM"/>
    <property type="match status" value="1"/>
</dbReference>
<dbReference type="GO" id="GO:0006397">
    <property type="term" value="P:mRNA processing"/>
    <property type="evidence" value="ECO:0007669"/>
    <property type="project" value="InterPro"/>
</dbReference>
<protein>
    <submittedName>
        <fullName evidence="6">Serine/threonine-protein kinase/endoribonuclease ire-1</fullName>
    </submittedName>
</protein>
<dbReference type="PANTHER" id="PTHR13954:SF6">
    <property type="entry name" value="NON-SPECIFIC SERINE_THREONINE PROTEIN KINASE"/>
    <property type="match status" value="1"/>
</dbReference>
<dbReference type="SUPFAM" id="SSF56112">
    <property type="entry name" value="Protein kinase-like (PK-like)"/>
    <property type="match status" value="1"/>
</dbReference>
<keyword evidence="6" id="KW-0808">Transferase</keyword>
<evidence type="ECO:0000256" key="2">
    <source>
        <dbReference type="ARBA" id="ARBA00022741"/>
    </source>
</evidence>
<keyword evidence="1" id="KW-0732">Signal</keyword>